<keyword evidence="4" id="KW-0804">Transcription</keyword>
<dbReference type="GO" id="GO:0006351">
    <property type="term" value="P:DNA-templated transcription"/>
    <property type="evidence" value="ECO:0007669"/>
    <property type="project" value="TreeGrafter"/>
</dbReference>
<dbReference type="PANTHER" id="PTHR30537:SF1">
    <property type="entry name" value="HTH-TYPE TRANSCRIPTIONAL REGULATOR PGRR"/>
    <property type="match status" value="1"/>
</dbReference>
<evidence type="ECO:0000256" key="1">
    <source>
        <dbReference type="ARBA" id="ARBA00009437"/>
    </source>
</evidence>
<dbReference type="FunFam" id="1.10.10.10:FF:000001">
    <property type="entry name" value="LysR family transcriptional regulator"/>
    <property type="match status" value="1"/>
</dbReference>
<evidence type="ECO:0000256" key="4">
    <source>
        <dbReference type="ARBA" id="ARBA00023163"/>
    </source>
</evidence>
<accession>A0A916NGD5</accession>
<protein>
    <submittedName>
        <fullName evidence="6">HTH-type transcriptional regulator ArgP</fullName>
    </submittedName>
</protein>
<dbReference type="Gene3D" id="1.10.10.10">
    <property type="entry name" value="Winged helix-like DNA-binding domain superfamily/Winged helix DNA-binding domain"/>
    <property type="match status" value="1"/>
</dbReference>
<keyword evidence="7" id="KW-1185">Reference proteome</keyword>
<name>A0A916NGD5_9BURK</name>
<dbReference type="RefSeq" id="WP_338031381.1">
    <property type="nucleotide sequence ID" value="NZ_CAJPUY010000049.1"/>
</dbReference>
<proteinExistence type="inferred from homology"/>
<dbReference type="Gene3D" id="3.40.190.290">
    <property type="match status" value="1"/>
</dbReference>
<reference evidence="6" key="1">
    <citation type="submission" date="2021-03" db="EMBL/GenBank/DDBJ databases">
        <authorList>
            <person name="Peeters C."/>
        </authorList>
    </citation>
    <scope>NUCLEOTIDE SEQUENCE</scope>
    <source>
        <strain evidence="6">LMG 31506</strain>
    </source>
</reference>
<evidence type="ECO:0000259" key="5">
    <source>
        <dbReference type="PROSITE" id="PS50931"/>
    </source>
</evidence>
<feature type="domain" description="HTH lysR-type" evidence="5">
    <location>
        <begin position="287"/>
        <end position="338"/>
    </location>
</feature>
<dbReference type="InterPro" id="IPR036390">
    <property type="entry name" value="WH_DNA-bd_sf"/>
</dbReference>
<dbReference type="Gene3D" id="3.40.50.720">
    <property type="entry name" value="NAD(P)-binding Rossmann-like Domain"/>
    <property type="match status" value="1"/>
</dbReference>
<dbReference type="CDD" id="cd08422">
    <property type="entry name" value="PBP2_CrgA_like"/>
    <property type="match status" value="1"/>
</dbReference>
<comment type="similarity">
    <text evidence="1">Belongs to the LysR transcriptional regulatory family.</text>
</comment>
<keyword evidence="2" id="KW-0805">Transcription regulation</keyword>
<dbReference type="PRINTS" id="PR00039">
    <property type="entry name" value="HTHLYSR"/>
</dbReference>
<keyword evidence="3" id="KW-0238">DNA-binding</keyword>
<dbReference type="InterPro" id="IPR005119">
    <property type="entry name" value="LysR_subst-bd"/>
</dbReference>
<comment type="caution">
    <text evidence="6">The sequence shown here is derived from an EMBL/GenBank/DDBJ whole genome shotgun (WGS) entry which is preliminary data.</text>
</comment>
<dbReference type="Pfam" id="PF13460">
    <property type="entry name" value="NAD_binding_10"/>
    <property type="match status" value="1"/>
</dbReference>
<dbReference type="InterPro" id="IPR000847">
    <property type="entry name" value="LysR_HTH_N"/>
</dbReference>
<evidence type="ECO:0000313" key="7">
    <source>
        <dbReference type="Proteomes" id="UP000672934"/>
    </source>
</evidence>
<dbReference type="GO" id="GO:0043565">
    <property type="term" value="F:sequence-specific DNA binding"/>
    <property type="evidence" value="ECO:0007669"/>
    <property type="project" value="TreeGrafter"/>
</dbReference>
<dbReference type="InterPro" id="IPR016040">
    <property type="entry name" value="NAD(P)-bd_dom"/>
</dbReference>
<dbReference type="Pfam" id="PF00126">
    <property type="entry name" value="HTH_1"/>
    <property type="match status" value="1"/>
</dbReference>
<dbReference type="GO" id="GO:0003700">
    <property type="term" value="F:DNA-binding transcription factor activity"/>
    <property type="evidence" value="ECO:0007669"/>
    <property type="project" value="InterPro"/>
</dbReference>
<gene>
    <name evidence="6" type="primary">argP_3</name>
    <name evidence="6" type="ORF">LMG31506_06393</name>
</gene>
<evidence type="ECO:0000256" key="3">
    <source>
        <dbReference type="ARBA" id="ARBA00023125"/>
    </source>
</evidence>
<dbReference type="Proteomes" id="UP000672934">
    <property type="component" value="Unassembled WGS sequence"/>
</dbReference>
<dbReference type="PROSITE" id="PS50931">
    <property type="entry name" value="HTH_LYSR"/>
    <property type="match status" value="1"/>
</dbReference>
<dbReference type="InterPro" id="IPR036291">
    <property type="entry name" value="NAD(P)-bd_dom_sf"/>
</dbReference>
<evidence type="ECO:0000313" key="6">
    <source>
        <dbReference type="EMBL" id="CAG2158474.1"/>
    </source>
</evidence>
<dbReference type="InterPro" id="IPR036388">
    <property type="entry name" value="WH-like_DNA-bd_sf"/>
</dbReference>
<dbReference type="SUPFAM" id="SSF46785">
    <property type="entry name" value="Winged helix' DNA-binding domain"/>
    <property type="match status" value="1"/>
</dbReference>
<dbReference type="Pfam" id="PF03466">
    <property type="entry name" value="LysR_substrate"/>
    <property type="match status" value="1"/>
</dbReference>
<dbReference type="SUPFAM" id="SSF51735">
    <property type="entry name" value="NAD(P)-binding Rossmann-fold domains"/>
    <property type="match status" value="1"/>
</dbReference>
<dbReference type="PANTHER" id="PTHR30537">
    <property type="entry name" value="HTH-TYPE TRANSCRIPTIONAL REGULATOR"/>
    <property type="match status" value="1"/>
</dbReference>
<sequence length="604" mass="65350">MKIVVIGCTGLIGTKLVEDLRKRGHDVLAAAPDTGVNTITREGLAKALDGAEVIVDAANAPVWEDEAALEFLERSGRNLLAAGAAAGVRHHVALSVVGSERLPDCGYFRAKVAQESLIKASGIPYTIVRATQFYELVGDIAQSAAPLATLGKEIRLSPALIQPIASADVAAALADVAVAPPVNGTVEVAGPEAMPLDELVRRFLRATQDRRKVVPDVQARYFGGLLSDRTLTPGENPRIGAIRFEDWLGRYQAQSCFAMQSPPLATAGADNSEALASSFATSYHGVVAFITVVAEGGFSRAADRLGITRSAVSRCIQKLEAQVGLRLLSRTTRSISLTREGEILHARCQPSVAHITEAMEDLRDLRDGPPRGRLRVSASVGFGRKVVAPLLWGFQEKYPDIEIELRLGCVASDFTSDRIDVSFLNGRLADSRIVAKRIVPMQTLVCASPEYAVRRGMPESPDALMQHDCINVRLPSGRVYEWEFKVEGGSRKLTPPSRIMFNDDGLVLEAVLQGKGIAQLGGYLICDLLREGKLVHSMPQYAPDDQGHYICYLSRQHLPSRIRVFVDHMTAAIRALDLQCAEAFSPTPDDRQVASAPLVPLRGQ</sequence>
<dbReference type="SUPFAM" id="SSF53850">
    <property type="entry name" value="Periplasmic binding protein-like II"/>
    <property type="match status" value="1"/>
</dbReference>
<dbReference type="EMBL" id="CAJPUY010000049">
    <property type="protein sequence ID" value="CAG2158474.1"/>
    <property type="molecule type" value="Genomic_DNA"/>
</dbReference>
<organism evidence="6 7">
    <name type="scientific">Cupriavidus yeoncheonensis</name>
    <dbReference type="NCBI Taxonomy" id="1462994"/>
    <lineage>
        <taxon>Bacteria</taxon>
        <taxon>Pseudomonadati</taxon>
        <taxon>Pseudomonadota</taxon>
        <taxon>Betaproteobacteria</taxon>
        <taxon>Burkholderiales</taxon>
        <taxon>Burkholderiaceae</taxon>
        <taxon>Cupriavidus</taxon>
    </lineage>
</organism>
<evidence type="ECO:0000256" key="2">
    <source>
        <dbReference type="ARBA" id="ARBA00023015"/>
    </source>
</evidence>
<dbReference type="InterPro" id="IPR058163">
    <property type="entry name" value="LysR-type_TF_proteobact-type"/>
</dbReference>
<dbReference type="AlphaFoldDB" id="A0A916NGD5"/>